<dbReference type="GO" id="GO:0005654">
    <property type="term" value="C:nucleoplasm"/>
    <property type="evidence" value="ECO:0007669"/>
    <property type="project" value="TreeGrafter"/>
</dbReference>
<comment type="subcellular location">
    <subcellularLocation>
        <location evidence="1">Nucleus</location>
    </subcellularLocation>
</comment>
<protein>
    <submittedName>
        <fullName evidence="4">Uncharacterized protein</fullName>
    </submittedName>
</protein>
<evidence type="ECO:0000256" key="3">
    <source>
        <dbReference type="ARBA" id="ARBA00023242"/>
    </source>
</evidence>
<dbReference type="EMBL" id="GBRH01220104">
    <property type="protein sequence ID" value="JAD77791.1"/>
    <property type="molecule type" value="Transcribed_RNA"/>
</dbReference>
<dbReference type="GO" id="GO:0005730">
    <property type="term" value="C:nucleolus"/>
    <property type="evidence" value="ECO:0007669"/>
    <property type="project" value="TreeGrafter"/>
</dbReference>
<accession>A0A0A9CQB2</accession>
<dbReference type="InterPro" id="IPR005343">
    <property type="entry name" value="Noc2"/>
</dbReference>
<comment type="similarity">
    <text evidence="2">Belongs to the NOC2 family.</text>
</comment>
<sequence>MLLKRLHEQTALESLHRPIKRMIDQVNENKDFIQRKREGVSFSPNDKASIESFLQEEKSKGNTSFTRFYASIAENHQPRGRKAL</sequence>
<dbReference type="PANTHER" id="PTHR12687:SF8">
    <property type="entry name" value="PROTEIN REBELOTE"/>
    <property type="match status" value="1"/>
</dbReference>
<dbReference type="AlphaFoldDB" id="A0A0A9CQB2"/>
<evidence type="ECO:0000256" key="2">
    <source>
        <dbReference type="ARBA" id="ARBA00005907"/>
    </source>
</evidence>
<keyword evidence="3" id="KW-0539">Nucleus</keyword>
<dbReference type="GO" id="GO:0030690">
    <property type="term" value="C:Noc1p-Noc2p complex"/>
    <property type="evidence" value="ECO:0007669"/>
    <property type="project" value="TreeGrafter"/>
</dbReference>
<proteinExistence type="inferred from homology"/>
<evidence type="ECO:0000313" key="4">
    <source>
        <dbReference type="EMBL" id="JAD77791.1"/>
    </source>
</evidence>
<reference evidence="4" key="2">
    <citation type="journal article" date="2015" name="Data Brief">
        <title>Shoot transcriptome of the giant reed, Arundo donax.</title>
        <authorList>
            <person name="Barrero R.A."/>
            <person name="Guerrero F.D."/>
            <person name="Moolhuijzen P."/>
            <person name="Goolsby J.A."/>
            <person name="Tidwell J."/>
            <person name="Bellgard S.E."/>
            <person name="Bellgard M.I."/>
        </authorList>
    </citation>
    <scope>NUCLEOTIDE SEQUENCE</scope>
    <source>
        <tissue evidence="4">Shoot tissue taken approximately 20 cm above the soil surface</tissue>
    </source>
</reference>
<dbReference type="GO" id="GO:0030691">
    <property type="term" value="C:Noc2p-Noc3p complex"/>
    <property type="evidence" value="ECO:0007669"/>
    <property type="project" value="TreeGrafter"/>
</dbReference>
<dbReference type="GO" id="GO:0042273">
    <property type="term" value="P:ribosomal large subunit biogenesis"/>
    <property type="evidence" value="ECO:0007669"/>
    <property type="project" value="TreeGrafter"/>
</dbReference>
<evidence type="ECO:0000256" key="1">
    <source>
        <dbReference type="ARBA" id="ARBA00004123"/>
    </source>
</evidence>
<reference evidence="4" key="1">
    <citation type="submission" date="2014-09" db="EMBL/GenBank/DDBJ databases">
        <authorList>
            <person name="Magalhaes I.L.F."/>
            <person name="Oliveira U."/>
            <person name="Santos F.R."/>
            <person name="Vidigal T.H.D.A."/>
            <person name="Brescovit A.D."/>
            <person name="Santos A.J."/>
        </authorList>
    </citation>
    <scope>NUCLEOTIDE SEQUENCE</scope>
    <source>
        <tissue evidence="4">Shoot tissue taken approximately 20 cm above the soil surface</tissue>
    </source>
</reference>
<dbReference type="PANTHER" id="PTHR12687">
    <property type="entry name" value="NUCLEOLAR COMPLEX 2 AND RAD4-RELATED"/>
    <property type="match status" value="1"/>
</dbReference>
<organism evidence="4">
    <name type="scientific">Arundo donax</name>
    <name type="common">Giant reed</name>
    <name type="synonym">Donax arundinaceus</name>
    <dbReference type="NCBI Taxonomy" id="35708"/>
    <lineage>
        <taxon>Eukaryota</taxon>
        <taxon>Viridiplantae</taxon>
        <taxon>Streptophyta</taxon>
        <taxon>Embryophyta</taxon>
        <taxon>Tracheophyta</taxon>
        <taxon>Spermatophyta</taxon>
        <taxon>Magnoliopsida</taxon>
        <taxon>Liliopsida</taxon>
        <taxon>Poales</taxon>
        <taxon>Poaceae</taxon>
        <taxon>PACMAD clade</taxon>
        <taxon>Arundinoideae</taxon>
        <taxon>Arundineae</taxon>
        <taxon>Arundo</taxon>
    </lineage>
</organism>
<name>A0A0A9CQB2_ARUDO</name>
<dbReference type="Pfam" id="PF03715">
    <property type="entry name" value="Noc2"/>
    <property type="match status" value="1"/>
</dbReference>